<organism evidence="2 3">
    <name type="scientific">Mycolicibacterium grossiae</name>
    <dbReference type="NCBI Taxonomy" id="1552759"/>
    <lineage>
        <taxon>Bacteria</taxon>
        <taxon>Bacillati</taxon>
        <taxon>Actinomycetota</taxon>
        <taxon>Actinomycetes</taxon>
        <taxon>Mycobacteriales</taxon>
        <taxon>Mycobacteriaceae</taxon>
        <taxon>Mycolicibacterium</taxon>
    </lineage>
</organism>
<gene>
    <name evidence="2" type="ORF">BEL07_17715</name>
</gene>
<comment type="caution">
    <text evidence="2">The sequence shown here is derived from an EMBL/GenBank/DDBJ whole genome shotgun (WGS) entry which is preliminary data.</text>
</comment>
<proteinExistence type="predicted"/>
<keyword evidence="3" id="KW-1185">Reference proteome</keyword>
<accession>A0A1E8Q1X3</accession>
<sequence length="158" mass="16256">MSKLTYALVAAAAALTIGSPATASAEASRTMVPLLSNYKTCDFVEQNWVPATGDGRGTAFVSSSGSTVTVDFDLVTAEPNTHYDVRVIQLPRASIGCAPGAPGVFTGGLQTDGLGAGRTTLSGPIASGATGAWVIISRPGEYTQTPAEFYTSEFVARF</sequence>
<dbReference type="EMBL" id="MCHX01000041">
    <property type="protein sequence ID" value="OFJ52376.1"/>
    <property type="molecule type" value="Genomic_DNA"/>
</dbReference>
<evidence type="ECO:0000313" key="2">
    <source>
        <dbReference type="EMBL" id="OFJ52376.1"/>
    </source>
</evidence>
<evidence type="ECO:0008006" key="4">
    <source>
        <dbReference type="Google" id="ProtNLM"/>
    </source>
</evidence>
<evidence type="ECO:0000313" key="3">
    <source>
        <dbReference type="Proteomes" id="UP000178953"/>
    </source>
</evidence>
<evidence type="ECO:0000256" key="1">
    <source>
        <dbReference type="SAM" id="SignalP"/>
    </source>
</evidence>
<dbReference type="OrthoDB" id="4637980at2"/>
<dbReference type="AlphaFoldDB" id="A0A1E8Q1X3"/>
<feature type="chain" id="PRO_5030027026" description="Secreted protein" evidence="1">
    <location>
        <begin position="24"/>
        <end position="158"/>
    </location>
</feature>
<protein>
    <recommendedName>
        <fullName evidence="4">Secreted protein</fullName>
    </recommendedName>
</protein>
<keyword evidence="1" id="KW-0732">Signal</keyword>
<dbReference type="Proteomes" id="UP000178953">
    <property type="component" value="Unassembled WGS sequence"/>
</dbReference>
<dbReference type="RefSeq" id="WP_070354442.1">
    <property type="nucleotide sequence ID" value="NZ_CP043474.1"/>
</dbReference>
<reference evidence="2 3" key="1">
    <citation type="submission" date="2016-09" db="EMBL/GenBank/DDBJ databases">
        <title>genome sequence of Mycobacterium sp. 739 SCH.</title>
        <authorList>
            <person name="Greninger A.L."/>
            <person name="Qin X."/>
            <person name="Jerome K."/>
            <person name="Vora S."/>
            <person name="Quinn K."/>
        </authorList>
    </citation>
    <scope>NUCLEOTIDE SEQUENCE [LARGE SCALE GENOMIC DNA]</scope>
    <source>
        <strain evidence="2 3">SCH</strain>
    </source>
</reference>
<name>A0A1E8Q1X3_9MYCO</name>
<feature type="signal peptide" evidence="1">
    <location>
        <begin position="1"/>
        <end position="23"/>
    </location>
</feature>